<proteinExistence type="inferred from homology"/>
<evidence type="ECO:0000256" key="5">
    <source>
        <dbReference type="ARBA" id="ARBA00022759"/>
    </source>
</evidence>
<keyword evidence="8" id="KW-0963">Cytoplasm</keyword>
<dbReference type="GO" id="GO:0008033">
    <property type="term" value="P:tRNA processing"/>
    <property type="evidence" value="ECO:0007669"/>
    <property type="project" value="UniProtKB-KW"/>
</dbReference>
<accession>E0UE07</accession>
<dbReference type="EMBL" id="CP002198">
    <property type="protein sequence ID" value="ADN13011.1"/>
    <property type="molecule type" value="Genomic_DNA"/>
</dbReference>
<feature type="active site" evidence="8">
    <location>
        <position position="55"/>
    </location>
</feature>
<dbReference type="EC" id="3.1.26.3" evidence="8"/>
<comment type="cofactor">
    <cofactor evidence="8">
        <name>Mg(2+)</name>
        <dbReference type="ChEBI" id="CHEBI:18420"/>
    </cofactor>
</comment>
<organism evidence="11 12">
    <name type="scientific">Gloeothece verrucosa (strain PCC 7822)</name>
    <name type="common">Cyanothece sp. (strain PCC 7822)</name>
    <dbReference type="NCBI Taxonomy" id="497965"/>
    <lineage>
        <taxon>Bacteria</taxon>
        <taxon>Bacillati</taxon>
        <taxon>Cyanobacteriota</taxon>
        <taxon>Cyanophyceae</taxon>
        <taxon>Oscillatoriophycideae</taxon>
        <taxon>Chroococcales</taxon>
        <taxon>Aphanothecaceae</taxon>
        <taxon>Gloeothece</taxon>
        <taxon>Gloeothece verrucosa</taxon>
    </lineage>
</organism>
<comment type="subunit">
    <text evidence="8">Homodimer.</text>
</comment>
<dbReference type="NCBIfam" id="TIGR02191">
    <property type="entry name" value="RNaseIII"/>
    <property type="match status" value="1"/>
</dbReference>
<dbReference type="GO" id="GO:0046872">
    <property type="term" value="F:metal ion binding"/>
    <property type="evidence" value="ECO:0007669"/>
    <property type="project" value="UniProtKB-KW"/>
</dbReference>
<comment type="similarity">
    <text evidence="2">Belongs to the ribonuclease III family.</text>
</comment>
<evidence type="ECO:0000256" key="2">
    <source>
        <dbReference type="ARBA" id="ARBA00010183"/>
    </source>
</evidence>
<feature type="domain" description="DRBM" evidence="9">
    <location>
        <begin position="165"/>
        <end position="235"/>
    </location>
</feature>
<gene>
    <name evidence="8" type="primary">rnc</name>
    <name evidence="11" type="ordered locus">Cyan7822_1001</name>
</gene>
<protein>
    <recommendedName>
        <fullName evidence="8">Ribonuclease 3</fullName>
        <ecNumber evidence="8">3.1.26.3</ecNumber>
    </recommendedName>
    <alternativeName>
        <fullName evidence="8">Ribonuclease III</fullName>
        <shortName evidence="8">RNase III</shortName>
    </alternativeName>
</protein>
<dbReference type="STRING" id="497965.Cyan7822_1001"/>
<evidence type="ECO:0000256" key="8">
    <source>
        <dbReference type="HAMAP-Rule" id="MF_00104"/>
    </source>
</evidence>
<dbReference type="AlphaFoldDB" id="E0UE07"/>
<dbReference type="RefSeq" id="WP_013321119.1">
    <property type="nucleotide sequence ID" value="NC_014501.1"/>
</dbReference>
<dbReference type="Proteomes" id="UP000008206">
    <property type="component" value="Chromosome"/>
</dbReference>
<feature type="binding site" evidence="8">
    <location>
        <position position="126"/>
    </location>
    <ligand>
        <name>Mg(2+)</name>
        <dbReference type="ChEBI" id="CHEBI:18420"/>
    </ligand>
</feature>
<dbReference type="SUPFAM" id="SSF69065">
    <property type="entry name" value="RNase III domain-like"/>
    <property type="match status" value="1"/>
</dbReference>
<feature type="domain" description="RNase III" evidence="10">
    <location>
        <begin position="12"/>
        <end position="137"/>
    </location>
</feature>
<feature type="binding site" evidence="8">
    <location>
        <position position="123"/>
    </location>
    <ligand>
        <name>Mg(2+)</name>
        <dbReference type="ChEBI" id="CHEBI:18420"/>
    </ligand>
</feature>
<dbReference type="eggNOG" id="COG0571">
    <property type="taxonomic scope" value="Bacteria"/>
</dbReference>
<keyword evidence="8" id="KW-0699">rRNA-binding</keyword>
<keyword evidence="8" id="KW-0479">Metal-binding</keyword>
<dbReference type="GO" id="GO:0006364">
    <property type="term" value="P:rRNA processing"/>
    <property type="evidence" value="ECO:0007669"/>
    <property type="project" value="UniProtKB-UniRule"/>
</dbReference>
<feature type="binding site" evidence="8">
    <location>
        <position position="51"/>
    </location>
    <ligand>
        <name>Mg(2+)</name>
        <dbReference type="ChEBI" id="CHEBI:18420"/>
    </ligand>
</feature>
<dbReference type="Pfam" id="PF00035">
    <property type="entry name" value="dsrm"/>
    <property type="match status" value="1"/>
</dbReference>
<evidence type="ECO:0000256" key="7">
    <source>
        <dbReference type="ARBA" id="ARBA00022884"/>
    </source>
</evidence>
<keyword evidence="6 8" id="KW-0378">Hydrolase</keyword>
<evidence type="ECO:0000256" key="4">
    <source>
        <dbReference type="ARBA" id="ARBA00022722"/>
    </source>
</evidence>
<evidence type="ECO:0000256" key="6">
    <source>
        <dbReference type="ARBA" id="ARBA00022801"/>
    </source>
</evidence>
<dbReference type="Gene3D" id="1.10.1520.10">
    <property type="entry name" value="Ribonuclease III domain"/>
    <property type="match status" value="1"/>
</dbReference>
<comment type="function">
    <text evidence="8">Digests double-stranded RNA. Involved in the processing of primary rRNA transcript to yield the immediate precursors to the large and small rRNAs (23S and 16S). Processes some mRNAs, and tRNAs when they are encoded in the rRNA operon. Processes pre-crRNA and tracrRNA of type II CRISPR loci if present in the organism.</text>
</comment>
<dbReference type="CDD" id="cd10845">
    <property type="entry name" value="DSRM_RNAse_III_family"/>
    <property type="match status" value="1"/>
</dbReference>
<dbReference type="SMART" id="SM00535">
    <property type="entry name" value="RIBOc"/>
    <property type="match status" value="1"/>
</dbReference>
<dbReference type="HOGENOM" id="CLU_000907_1_3_3"/>
<keyword evidence="4 8" id="KW-0540">Nuclease</keyword>
<feature type="active site" evidence="8">
    <location>
        <position position="126"/>
    </location>
</feature>
<dbReference type="PANTHER" id="PTHR11207">
    <property type="entry name" value="RIBONUCLEASE III"/>
    <property type="match status" value="1"/>
</dbReference>
<dbReference type="HAMAP" id="MF_00104">
    <property type="entry name" value="RNase_III"/>
    <property type="match status" value="1"/>
</dbReference>
<dbReference type="GO" id="GO:0003725">
    <property type="term" value="F:double-stranded RNA binding"/>
    <property type="evidence" value="ECO:0007669"/>
    <property type="project" value="TreeGrafter"/>
</dbReference>
<name>E0UE07_GLOV7</name>
<keyword evidence="7 8" id="KW-0694">RNA-binding</keyword>
<dbReference type="InterPro" id="IPR011907">
    <property type="entry name" value="RNase_III"/>
</dbReference>
<keyword evidence="3 8" id="KW-0507">mRNA processing</keyword>
<evidence type="ECO:0000256" key="1">
    <source>
        <dbReference type="ARBA" id="ARBA00000109"/>
    </source>
</evidence>
<keyword evidence="12" id="KW-1185">Reference proteome</keyword>
<dbReference type="PROSITE" id="PS00517">
    <property type="entry name" value="RNASE_3_1"/>
    <property type="match status" value="1"/>
</dbReference>
<dbReference type="InterPro" id="IPR000999">
    <property type="entry name" value="RNase_III_dom"/>
</dbReference>
<dbReference type="GO" id="GO:0006397">
    <property type="term" value="P:mRNA processing"/>
    <property type="evidence" value="ECO:0007669"/>
    <property type="project" value="UniProtKB-UniRule"/>
</dbReference>
<dbReference type="GO" id="GO:0005737">
    <property type="term" value="C:cytoplasm"/>
    <property type="evidence" value="ECO:0007669"/>
    <property type="project" value="UniProtKB-SubCell"/>
</dbReference>
<dbReference type="OrthoDB" id="9805026at2"/>
<evidence type="ECO:0000256" key="3">
    <source>
        <dbReference type="ARBA" id="ARBA00022664"/>
    </source>
</evidence>
<keyword evidence="8" id="KW-0460">Magnesium</keyword>
<dbReference type="Pfam" id="PF00636">
    <property type="entry name" value="Ribonuclease_3"/>
    <property type="match status" value="1"/>
</dbReference>
<dbReference type="PANTHER" id="PTHR11207:SF0">
    <property type="entry name" value="RIBONUCLEASE 3"/>
    <property type="match status" value="1"/>
</dbReference>
<dbReference type="PROSITE" id="PS50142">
    <property type="entry name" value="RNASE_3_2"/>
    <property type="match status" value="1"/>
</dbReference>
<evidence type="ECO:0000313" key="12">
    <source>
        <dbReference type="Proteomes" id="UP000008206"/>
    </source>
</evidence>
<dbReference type="Gene3D" id="3.30.160.20">
    <property type="match status" value="1"/>
</dbReference>
<comment type="catalytic activity">
    <reaction evidence="1 8">
        <text>Endonucleolytic cleavage to 5'-phosphomonoester.</text>
        <dbReference type="EC" id="3.1.26.3"/>
    </reaction>
</comment>
<keyword evidence="8" id="KW-0819">tRNA processing</keyword>
<keyword evidence="8" id="KW-0698">rRNA processing</keyword>
<reference evidence="12" key="1">
    <citation type="journal article" date="2011" name="MBio">
        <title>Novel metabolic attributes of the genus Cyanothece, comprising a group of unicellular nitrogen-fixing Cyanobacteria.</title>
        <authorList>
            <person name="Bandyopadhyay A."/>
            <person name="Elvitigala T."/>
            <person name="Welsh E."/>
            <person name="Stockel J."/>
            <person name="Liberton M."/>
            <person name="Min H."/>
            <person name="Sherman L.A."/>
            <person name="Pakrasi H.B."/>
        </authorList>
    </citation>
    <scope>NUCLEOTIDE SEQUENCE [LARGE SCALE GENOMIC DNA]</scope>
    <source>
        <strain evidence="12">PCC 7822</strain>
    </source>
</reference>
<dbReference type="SMART" id="SM00358">
    <property type="entry name" value="DSRM"/>
    <property type="match status" value="1"/>
</dbReference>
<dbReference type="GO" id="GO:0010468">
    <property type="term" value="P:regulation of gene expression"/>
    <property type="evidence" value="ECO:0007669"/>
    <property type="project" value="TreeGrafter"/>
</dbReference>
<keyword evidence="5 8" id="KW-0255">Endonuclease</keyword>
<dbReference type="KEGG" id="cyj:Cyan7822_1001"/>
<dbReference type="InterPro" id="IPR036389">
    <property type="entry name" value="RNase_III_sf"/>
</dbReference>
<dbReference type="CDD" id="cd00593">
    <property type="entry name" value="RIBOc"/>
    <property type="match status" value="1"/>
</dbReference>
<evidence type="ECO:0000313" key="11">
    <source>
        <dbReference type="EMBL" id="ADN13011.1"/>
    </source>
</evidence>
<evidence type="ECO:0000259" key="10">
    <source>
        <dbReference type="PROSITE" id="PS50142"/>
    </source>
</evidence>
<dbReference type="SUPFAM" id="SSF54768">
    <property type="entry name" value="dsRNA-binding domain-like"/>
    <property type="match status" value="1"/>
</dbReference>
<dbReference type="InterPro" id="IPR014720">
    <property type="entry name" value="dsRBD_dom"/>
</dbReference>
<dbReference type="GO" id="GO:0019843">
    <property type="term" value="F:rRNA binding"/>
    <property type="evidence" value="ECO:0007669"/>
    <property type="project" value="UniProtKB-KW"/>
</dbReference>
<dbReference type="PROSITE" id="PS50137">
    <property type="entry name" value="DS_RBD"/>
    <property type="match status" value="1"/>
</dbReference>
<evidence type="ECO:0000259" key="9">
    <source>
        <dbReference type="PROSITE" id="PS50137"/>
    </source>
</evidence>
<dbReference type="GO" id="GO:0004525">
    <property type="term" value="F:ribonuclease III activity"/>
    <property type="evidence" value="ECO:0007669"/>
    <property type="project" value="UniProtKB-UniRule"/>
</dbReference>
<sequence length="235" mass="26439">MGLKDPRREKELKTLVQKLGLPDTAAVNWSLLDLALIHPSFSREVNYQQLEFVGDAVVRLAAAEVLLETYPDALVGEFAALRSMMVSDRTLAEFADVYGLERYLLTSERSSTDEAGRVSRLADGFEALLGALYLSTHNMKLIRPWLDELLQNKAAEIRLDPARLNYKDALQEWTQAHYKLLPEYRVQEVLLNNNKEERFLAEVWLNDQKLGAGTGRTKKAAQQAAAKAAFSSIDT</sequence>
<comment type="subcellular location">
    <subcellularLocation>
        <location evidence="8">Cytoplasm</location>
    </subcellularLocation>
</comment>